<dbReference type="PRINTS" id="PR00080">
    <property type="entry name" value="SDRFAMILY"/>
</dbReference>
<dbReference type="STRING" id="161355.PS9374_05586"/>
<dbReference type="PROSITE" id="PS00061">
    <property type="entry name" value="ADH_SHORT"/>
    <property type="match status" value="1"/>
</dbReference>
<dbReference type="InterPro" id="IPR020904">
    <property type="entry name" value="Sc_DH/Rdtase_CS"/>
</dbReference>
<dbReference type="Pfam" id="PF00106">
    <property type="entry name" value="adh_short"/>
    <property type="match status" value="1"/>
</dbReference>
<dbReference type="SUPFAM" id="SSF51735">
    <property type="entry name" value="NAD(P)-binding Rossmann-fold domains"/>
    <property type="match status" value="1"/>
</dbReference>
<dbReference type="NCBIfam" id="NF005861">
    <property type="entry name" value="PRK07791.1"/>
    <property type="match status" value="1"/>
</dbReference>
<dbReference type="InterPro" id="IPR057326">
    <property type="entry name" value="KR_dom"/>
</dbReference>
<sequence length="300" mass="30808">MICKDRVAVVTGAGRGLGRAHALELARQGAKVVVNDLGVSAAGEGGSESPARRVAEEIRSLGGEAVADCSDVADGGGARRLVETALEAYGRLDVLVNNAGFLRDRMLVNLSEDEWDAVVRVHLKGHFLPLKHAGLHWRAESKAGRPVDARVVNTSSGAGLLGSVGQGNYAAAKAGIAALTLVAAAELARYGVTVNAIAPAARTRMTERVFAATMAAPRDGSFDAMAPENVSPLVAWLASAGSRGVTGRVFEVEGGRICVMEGFRHGPASDNGARWEAAGLGPVITGLLADAAAPEPVYGA</sequence>
<organism evidence="5 6">
    <name type="scientific">Planomonospora sphaerica</name>
    <dbReference type="NCBI Taxonomy" id="161355"/>
    <lineage>
        <taxon>Bacteria</taxon>
        <taxon>Bacillati</taxon>
        <taxon>Actinomycetota</taxon>
        <taxon>Actinomycetes</taxon>
        <taxon>Streptosporangiales</taxon>
        <taxon>Streptosporangiaceae</taxon>
        <taxon>Planomonospora</taxon>
    </lineage>
</organism>
<reference evidence="5 6" key="1">
    <citation type="journal article" date="2016" name="Genome Announc.">
        <title>Draft Genome Sequence of Planomonospora sphaerica JCM9374, a Rare Actinomycete.</title>
        <authorList>
            <person name="Dohra H."/>
            <person name="Suzuki T."/>
            <person name="Inoue Y."/>
            <person name="Kodani S."/>
        </authorList>
    </citation>
    <scope>NUCLEOTIDE SEQUENCE [LARGE SCALE GENOMIC DNA]</scope>
    <source>
        <strain evidence="5 6">JCM 9374</strain>
    </source>
</reference>
<protein>
    <submittedName>
        <fullName evidence="5">Short-chain dehydrogenase</fullName>
    </submittedName>
</protein>
<dbReference type="InterPro" id="IPR051687">
    <property type="entry name" value="Peroxisomal_Beta-Oxidation"/>
</dbReference>
<dbReference type="PANTHER" id="PTHR45024">
    <property type="entry name" value="DEHYDROGENASES, SHORT CHAIN"/>
    <property type="match status" value="1"/>
</dbReference>
<dbReference type="EMBL" id="BDCX01000015">
    <property type="protein sequence ID" value="GAT69906.1"/>
    <property type="molecule type" value="Genomic_DNA"/>
</dbReference>
<evidence type="ECO:0000256" key="2">
    <source>
        <dbReference type="ARBA" id="ARBA00023002"/>
    </source>
</evidence>
<dbReference type="InterPro" id="IPR002347">
    <property type="entry name" value="SDR_fam"/>
</dbReference>
<dbReference type="GO" id="GO:0016491">
    <property type="term" value="F:oxidoreductase activity"/>
    <property type="evidence" value="ECO:0007669"/>
    <property type="project" value="UniProtKB-KW"/>
</dbReference>
<keyword evidence="6" id="KW-1185">Reference proteome</keyword>
<reference evidence="6" key="2">
    <citation type="submission" date="2016-04" db="EMBL/GenBank/DDBJ databases">
        <title>Planomonospora sphaerica JCM9374 whole genome shotgun sequence.</title>
        <authorList>
            <person name="Suzuki T."/>
            <person name="Dohra H."/>
            <person name="Kodani S."/>
        </authorList>
    </citation>
    <scope>NUCLEOTIDE SEQUENCE [LARGE SCALE GENOMIC DNA]</scope>
    <source>
        <strain evidence="6">JCM 9374</strain>
    </source>
</reference>
<feature type="domain" description="Ketoreductase" evidence="4">
    <location>
        <begin position="6"/>
        <end position="200"/>
    </location>
</feature>
<name>A0A161LQX5_9ACTN</name>
<gene>
    <name evidence="5" type="ORF">PS9374_05586</name>
</gene>
<dbReference type="InterPro" id="IPR036291">
    <property type="entry name" value="NAD(P)-bd_dom_sf"/>
</dbReference>
<dbReference type="PANTHER" id="PTHR45024:SF2">
    <property type="entry name" value="SCP2 DOMAIN-CONTAINING PROTEIN"/>
    <property type="match status" value="1"/>
</dbReference>
<dbReference type="PRINTS" id="PR00081">
    <property type="entry name" value="GDHRDH"/>
</dbReference>
<evidence type="ECO:0000259" key="4">
    <source>
        <dbReference type="SMART" id="SM00822"/>
    </source>
</evidence>
<evidence type="ECO:0000313" key="6">
    <source>
        <dbReference type="Proteomes" id="UP000077701"/>
    </source>
</evidence>
<dbReference type="FunFam" id="3.40.50.720:FF:000446">
    <property type="entry name" value="Short chain dehydrogenase"/>
    <property type="match status" value="1"/>
</dbReference>
<evidence type="ECO:0000313" key="5">
    <source>
        <dbReference type="EMBL" id="GAT69906.1"/>
    </source>
</evidence>
<dbReference type="AlphaFoldDB" id="A0A161LQX5"/>
<evidence type="ECO:0000256" key="1">
    <source>
        <dbReference type="ARBA" id="ARBA00006484"/>
    </source>
</evidence>
<dbReference type="SMART" id="SM00822">
    <property type="entry name" value="PKS_KR"/>
    <property type="match status" value="1"/>
</dbReference>
<accession>A0A161LQX5</accession>
<proteinExistence type="inferred from homology"/>
<evidence type="ECO:0000256" key="3">
    <source>
        <dbReference type="RuleBase" id="RU000363"/>
    </source>
</evidence>
<dbReference type="Gene3D" id="3.40.50.720">
    <property type="entry name" value="NAD(P)-binding Rossmann-like Domain"/>
    <property type="match status" value="1"/>
</dbReference>
<dbReference type="Proteomes" id="UP000077701">
    <property type="component" value="Unassembled WGS sequence"/>
</dbReference>
<dbReference type="RefSeq" id="WP_068901703.1">
    <property type="nucleotide sequence ID" value="NZ_BDCX01000015.1"/>
</dbReference>
<comment type="caution">
    <text evidence="5">The sequence shown here is derived from an EMBL/GenBank/DDBJ whole genome shotgun (WGS) entry which is preliminary data.</text>
</comment>
<dbReference type="OrthoDB" id="9808187at2"/>
<comment type="similarity">
    <text evidence="1 3">Belongs to the short-chain dehydrogenases/reductases (SDR) family.</text>
</comment>
<keyword evidence="2" id="KW-0560">Oxidoreductase</keyword>